<dbReference type="InterPro" id="IPR050834">
    <property type="entry name" value="Glycosyltransf_2"/>
</dbReference>
<accession>A0A839FU04</accession>
<dbReference type="EMBL" id="JACJIH010000001">
    <property type="protein sequence ID" value="MBA8920564.1"/>
    <property type="molecule type" value="Genomic_DNA"/>
</dbReference>
<name>A0A839FU04_9MICC</name>
<dbReference type="CDD" id="cd00761">
    <property type="entry name" value="Glyco_tranf_GTA_type"/>
    <property type="match status" value="1"/>
</dbReference>
<organism evidence="2 3">
    <name type="scientific">Nesterenkonia jeotgali</name>
    <dbReference type="NCBI Taxonomy" id="317018"/>
    <lineage>
        <taxon>Bacteria</taxon>
        <taxon>Bacillati</taxon>
        <taxon>Actinomycetota</taxon>
        <taxon>Actinomycetes</taxon>
        <taxon>Micrococcales</taxon>
        <taxon>Micrococcaceae</taxon>
        <taxon>Nesterenkonia</taxon>
    </lineage>
</organism>
<dbReference type="AlphaFoldDB" id="A0A839FU04"/>
<dbReference type="Proteomes" id="UP000546252">
    <property type="component" value="Unassembled WGS sequence"/>
</dbReference>
<dbReference type="Gene3D" id="3.90.550.10">
    <property type="entry name" value="Spore Coat Polysaccharide Biosynthesis Protein SpsA, Chain A"/>
    <property type="match status" value="1"/>
</dbReference>
<dbReference type="InterPro" id="IPR029044">
    <property type="entry name" value="Nucleotide-diphossugar_trans"/>
</dbReference>
<comment type="caution">
    <text evidence="2">The sequence shown here is derived from an EMBL/GenBank/DDBJ whole genome shotgun (WGS) entry which is preliminary data.</text>
</comment>
<dbReference type="RefSeq" id="WP_182494920.1">
    <property type="nucleotide sequence ID" value="NZ_BAAAKT010000002.1"/>
</dbReference>
<evidence type="ECO:0000259" key="1">
    <source>
        <dbReference type="Pfam" id="PF00535"/>
    </source>
</evidence>
<evidence type="ECO:0000313" key="2">
    <source>
        <dbReference type="EMBL" id="MBA8920564.1"/>
    </source>
</evidence>
<evidence type="ECO:0000313" key="3">
    <source>
        <dbReference type="Proteomes" id="UP000546252"/>
    </source>
</evidence>
<protein>
    <recommendedName>
        <fullName evidence="1">Glycosyltransferase 2-like domain-containing protein</fullName>
    </recommendedName>
</protein>
<feature type="domain" description="Glycosyltransferase 2-like" evidence="1">
    <location>
        <begin position="636"/>
        <end position="749"/>
    </location>
</feature>
<reference evidence="2 3" key="1">
    <citation type="submission" date="2020-08" db="EMBL/GenBank/DDBJ databases">
        <title>Sequencing the genomes of 1000 actinobacteria strains.</title>
        <authorList>
            <person name="Klenk H.-P."/>
        </authorList>
    </citation>
    <scope>NUCLEOTIDE SEQUENCE [LARGE SCALE GENOMIC DNA]</scope>
    <source>
        <strain evidence="2 3">DSM 19081</strain>
    </source>
</reference>
<dbReference type="PANTHER" id="PTHR43685:SF2">
    <property type="entry name" value="GLYCOSYLTRANSFERASE 2-LIKE DOMAIN-CONTAINING PROTEIN"/>
    <property type="match status" value="1"/>
</dbReference>
<dbReference type="SUPFAM" id="SSF53448">
    <property type="entry name" value="Nucleotide-diphospho-sugar transferases"/>
    <property type="match status" value="1"/>
</dbReference>
<dbReference type="Pfam" id="PF00535">
    <property type="entry name" value="Glycos_transf_2"/>
    <property type="match status" value="1"/>
</dbReference>
<gene>
    <name evidence="2" type="ORF">HNR24_000497</name>
</gene>
<sequence>MTPRPDHIGPHPRQVRLEAGAAAITRLLMAPDPARALRQMGTLELLGPEPGSPFARGARDASDLLERLEPAMRALPATESGISRPALPLRVAVVDDEATRWVLHGAARVRGFSGAELSSDPALLEGIDLLVLTPVSVGARFSFPAEGVSEATEDEQAARVQRLLGEVLPHCARRGTPVVFWDRTTRSTTAAGREIADACEQVFAVSQEAVRRYADSRGEASTVTRVPMVVNPLQNSPLGSRNTHSEVIAMAGAQVPQSPRDLRLMAEWILDGISAQGLPAALLRQDGRDTFPAGVGAGFAARHWPLLVENPGAETLAALDRVTDIGIVLNEVISSQTLYDRRIIELQAAGSLVISGYNQGVNSYLPHVQIPQSAEDVSAALGSLSVAELRRVQGDGIRTAFINHHVCDVLETMCAAVGLPAAQPTERVLAVLDQPAPARGAEHLGAAGAGAAGPGAEYQGGTARTTGNHELDPVLRGELASQTHGAVPLTTWDQLPARHGSYDILLPVSTSRHYSPTYVADMVAAFRYQGAGVVSKLDGSAEQTGHAAQRHASATHAGLPADLTAWWRPAAEATASPAALRRHAAEERVFFIDHLGHHARGDRARRDRPALLVDEDLQATSRRAAETARRLDLALTVIVPVYNNGDHLRHKAFASLRRSSIFEKMHVLLVNDGSTDPVTVDTVEELAHKYPNVTAYHHGGGGSGSASRPRNTGLELTHTPFVTYLDPDNEAIQDGFAQLLEDISEHQDVDFVLGDMTHWASRFGRLRYSELLRETLAEHQDPSGTITVPRDALEKLHFRPMGIQTVVARTKWLKACGLQQPVGAVGQDSYFFQQMLYYARRVRVQDIGVHTYYSAVSDSTVNTINPGYFEKYRPLDLARSQWLREVGKLEAYRELRLEPFFVSWMLPKLRRLEAEPADWRFAAETLADLLGYYGDHQWTTPEAVEFWEHLAQARGRSPR</sequence>
<dbReference type="PANTHER" id="PTHR43685">
    <property type="entry name" value="GLYCOSYLTRANSFERASE"/>
    <property type="match status" value="1"/>
</dbReference>
<proteinExistence type="predicted"/>
<dbReference type="InterPro" id="IPR001173">
    <property type="entry name" value="Glyco_trans_2-like"/>
</dbReference>